<gene>
    <name evidence="3" type="ORF">PG993_005448</name>
</gene>
<sequence length="257" mass="28634">MKFLCLHGMGANSDVYEIQMASIRAKLDSAHEFFFVDGPIECDPAEGVDRVSSGPFLCYYDKPVQERLQRAFDLLDDVIREDGPFDGIFGFSQGGALAASFLLHHREMHPHDPEPFQLAIFMGATLPFDPQSQTRANQYVTSISPQNGAVSVRDWNSEDLVEPLPINGLIAPPAPGDGILRLYHPEREAARITIPTVHIMGTQDPFYPQSVVLSQLCSGHVDVVEHQEGHILPRNYSFTRQVAVSIEQCIQRALFKC</sequence>
<keyword evidence="1" id="KW-0378">Hydrolase</keyword>
<feature type="domain" description="Serine hydrolase" evidence="2">
    <location>
        <begin position="2"/>
        <end position="241"/>
    </location>
</feature>
<dbReference type="Gene3D" id="3.40.50.1820">
    <property type="entry name" value="alpha/beta hydrolase"/>
    <property type="match status" value="1"/>
</dbReference>
<dbReference type="SUPFAM" id="SSF53474">
    <property type="entry name" value="alpha/beta-Hydrolases"/>
    <property type="match status" value="1"/>
</dbReference>
<name>A0ABR1TI40_9PEZI</name>
<evidence type="ECO:0000313" key="3">
    <source>
        <dbReference type="EMBL" id="KAK8045424.1"/>
    </source>
</evidence>
<dbReference type="PANTHER" id="PTHR48070:SF4">
    <property type="entry name" value="ESTERASE ALNB"/>
    <property type="match status" value="1"/>
</dbReference>
<dbReference type="EMBL" id="JAQQWK010000003">
    <property type="protein sequence ID" value="KAK8045424.1"/>
    <property type="molecule type" value="Genomic_DNA"/>
</dbReference>
<keyword evidence="4" id="KW-1185">Reference proteome</keyword>
<proteinExistence type="predicted"/>
<dbReference type="InterPro" id="IPR050593">
    <property type="entry name" value="LovG"/>
</dbReference>
<organism evidence="3 4">
    <name type="scientific">Apiospora rasikravindrae</name>
    <dbReference type="NCBI Taxonomy" id="990691"/>
    <lineage>
        <taxon>Eukaryota</taxon>
        <taxon>Fungi</taxon>
        <taxon>Dikarya</taxon>
        <taxon>Ascomycota</taxon>
        <taxon>Pezizomycotina</taxon>
        <taxon>Sordariomycetes</taxon>
        <taxon>Xylariomycetidae</taxon>
        <taxon>Amphisphaeriales</taxon>
        <taxon>Apiosporaceae</taxon>
        <taxon>Apiospora</taxon>
    </lineage>
</organism>
<dbReference type="PANTHER" id="PTHR48070">
    <property type="entry name" value="ESTERASE OVCA2"/>
    <property type="match status" value="1"/>
</dbReference>
<accession>A0ABR1TI40</accession>
<reference evidence="3 4" key="1">
    <citation type="submission" date="2023-01" db="EMBL/GenBank/DDBJ databases">
        <title>Analysis of 21 Apiospora genomes using comparative genomics revels a genus with tremendous synthesis potential of carbohydrate active enzymes and secondary metabolites.</title>
        <authorList>
            <person name="Sorensen T."/>
        </authorList>
    </citation>
    <scope>NUCLEOTIDE SEQUENCE [LARGE SCALE GENOMIC DNA]</scope>
    <source>
        <strain evidence="3 4">CBS 33761</strain>
    </source>
</reference>
<comment type="caution">
    <text evidence="3">The sequence shown here is derived from an EMBL/GenBank/DDBJ whole genome shotgun (WGS) entry which is preliminary data.</text>
</comment>
<protein>
    <recommendedName>
        <fullName evidence="2">Serine hydrolase domain-containing protein</fullName>
    </recommendedName>
</protein>
<dbReference type="InterPro" id="IPR029058">
    <property type="entry name" value="AB_hydrolase_fold"/>
</dbReference>
<dbReference type="Pfam" id="PF03959">
    <property type="entry name" value="FSH1"/>
    <property type="match status" value="1"/>
</dbReference>
<evidence type="ECO:0000313" key="4">
    <source>
        <dbReference type="Proteomes" id="UP001444661"/>
    </source>
</evidence>
<dbReference type="Proteomes" id="UP001444661">
    <property type="component" value="Unassembled WGS sequence"/>
</dbReference>
<evidence type="ECO:0000259" key="2">
    <source>
        <dbReference type="Pfam" id="PF03959"/>
    </source>
</evidence>
<dbReference type="InterPro" id="IPR005645">
    <property type="entry name" value="FSH-like_dom"/>
</dbReference>
<evidence type="ECO:0000256" key="1">
    <source>
        <dbReference type="ARBA" id="ARBA00022801"/>
    </source>
</evidence>